<feature type="transmembrane region" description="Helical" evidence="7">
    <location>
        <begin position="16"/>
        <end position="37"/>
    </location>
</feature>
<evidence type="ECO:0000256" key="2">
    <source>
        <dbReference type="ARBA" id="ARBA00006213"/>
    </source>
</evidence>
<evidence type="ECO:0000256" key="5">
    <source>
        <dbReference type="ARBA" id="ARBA00022989"/>
    </source>
</evidence>
<evidence type="ECO:0000256" key="1">
    <source>
        <dbReference type="ARBA" id="ARBA00004141"/>
    </source>
</evidence>
<evidence type="ECO:0000256" key="3">
    <source>
        <dbReference type="ARBA" id="ARBA00022448"/>
    </source>
</evidence>
<keyword evidence="3" id="KW-0813">Transport</keyword>
<gene>
    <name evidence="8" type="ORF">LC_TR8914_c7_g1_i1_g.32151</name>
</gene>
<comment type="subcellular location">
    <subcellularLocation>
        <location evidence="1">Membrane</location>
        <topology evidence="1">Multi-pass membrane protein</topology>
    </subcellularLocation>
</comment>
<dbReference type="EMBL" id="GEVK01010693">
    <property type="protein sequence ID" value="JAU42139.1"/>
    <property type="molecule type" value="Transcribed_RNA"/>
</dbReference>
<evidence type="ECO:0000256" key="6">
    <source>
        <dbReference type="ARBA" id="ARBA00023136"/>
    </source>
</evidence>
<organism evidence="8">
    <name type="scientific">Noccaea caerulescens</name>
    <name type="common">Alpine penny-cress</name>
    <name type="synonym">Thlaspi caerulescens</name>
    <dbReference type="NCBI Taxonomy" id="107243"/>
    <lineage>
        <taxon>Eukaryota</taxon>
        <taxon>Viridiplantae</taxon>
        <taxon>Streptophyta</taxon>
        <taxon>Embryophyta</taxon>
        <taxon>Tracheophyta</taxon>
        <taxon>Spermatophyta</taxon>
        <taxon>Magnoliopsida</taxon>
        <taxon>eudicotyledons</taxon>
        <taxon>Gunneridae</taxon>
        <taxon>Pentapetalae</taxon>
        <taxon>rosids</taxon>
        <taxon>malvids</taxon>
        <taxon>Brassicales</taxon>
        <taxon>Brassicaceae</taxon>
        <taxon>Coluteocarpeae</taxon>
        <taxon>Noccaea</taxon>
    </lineage>
</organism>
<keyword evidence="4 7" id="KW-0812">Transmembrane</keyword>
<dbReference type="InterPro" id="IPR037185">
    <property type="entry name" value="EmrE-like"/>
</dbReference>
<feature type="transmembrane region" description="Helical" evidence="7">
    <location>
        <begin position="44"/>
        <end position="61"/>
    </location>
</feature>
<dbReference type="GO" id="GO:0016020">
    <property type="term" value="C:membrane"/>
    <property type="evidence" value="ECO:0007669"/>
    <property type="project" value="UniProtKB-SubCell"/>
</dbReference>
<comment type="similarity">
    <text evidence="2">Belongs to the purine permeases (TC 2.A.7.14) family.</text>
</comment>
<accession>A0A1J3FDG3</accession>
<keyword evidence="6 7" id="KW-0472">Membrane</keyword>
<dbReference type="PANTHER" id="PTHR31376">
    <property type="entry name" value="OS09G0467300 PROTEIN-RELATED"/>
    <property type="match status" value="1"/>
</dbReference>
<dbReference type="PANTHER" id="PTHR31376:SF67">
    <property type="entry name" value="PURINE PERMEASE 6-RELATED"/>
    <property type="match status" value="1"/>
</dbReference>
<proteinExistence type="inferred from homology"/>
<name>A0A1J3FDG3_NOCCA</name>
<dbReference type="GO" id="GO:0005345">
    <property type="term" value="F:purine nucleobase transmembrane transporter activity"/>
    <property type="evidence" value="ECO:0007669"/>
    <property type="project" value="UniProtKB-ARBA"/>
</dbReference>
<dbReference type="InterPro" id="IPR030182">
    <property type="entry name" value="PUP_plant"/>
</dbReference>
<evidence type="ECO:0000313" key="8">
    <source>
        <dbReference type="EMBL" id="JAU42139.1"/>
    </source>
</evidence>
<dbReference type="GO" id="GO:0015211">
    <property type="term" value="F:purine nucleoside transmembrane transporter activity"/>
    <property type="evidence" value="ECO:0007669"/>
    <property type="project" value="InterPro"/>
</dbReference>
<dbReference type="AlphaFoldDB" id="A0A1J3FDG3"/>
<protein>
    <submittedName>
        <fullName evidence="8">Putative purine permease 6</fullName>
    </submittedName>
</protein>
<sequence length="76" mass="8663">MIYLPPSCIYDEVSSLFSNVLGTLGLHVVPIFGVLFFREEMSGIKLIAMILAIWGFVSYAYQHYVDDRKPNQHLVV</sequence>
<evidence type="ECO:0000256" key="4">
    <source>
        <dbReference type="ARBA" id="ARBA00022692"/>
    </source>
</evidence>
<dbReference type="Pfam" id="PF16913">
    <property type="entry name" value="PUNUT"/>
    <property type="match status" value="1"/>
</dbReference>
<reference evidence="8" key="1">
    <citation type="submission" date="2016-07" db="EMBL/GenBank/DDBJ databases">
        <title>De novo transcriptome assembly of four accessions of the metal hyperaccumulator plant Noccaea caerulescens.</title>
        <authorList>
            <person name="Blande D."/>
            <person name="Halimaa P."/>
            <person name="Tervahauta A.I."/>
            <person name="Aarts M.G."/>
            <person name="Karenlampi S.O."/>
        </authorList>
    </citation>
    <scope>NUCLEOTIDE SEQUENCE</scope>
</reference>
<dbReference type="SUPFAM" id="SSF103481">
    <property type="entry name" value="Multidrug resistance efflux transporter EmrE"/>
    <property type="match status" value="1"/>
</dbReference>
<evidence type="ECO:0000256" key="7">
    <source>
        <dbReference type="SAM" id="Phobius"/>
    </source>
</evidence>
<keyword evidence="5 7" id="KW-1133">Transmembrane helix</keyword>